<keyword evidence="7" id="KW-0456">Lyase</keyword>
<keyword evidence="11" id="KW-1185">Reference proteome</keyword>
<dbReference type="Gene3D" id="3.60.90.10">
    <property type="entry name" value="S-adenosylmethionine decarboxylase"/>
    <property type="match status" value="1"/>
</dbReference>
<sequence length="120" mass="13802">MQNPTNLLGLHVLLTLKTAHNSKLTTCDSFINFVNLLLQEHDLELIGQTSHVFENNSFTIAFCLKESHICIHTWPEINQLTTDVYLCNYSCDNTQKVRTISNQITNYFEATIVKQTEVNR</sequence>
<comment type="cofactor">
    <cofactor evidence="1">
        <name>pyruvate</name>
        <dbReference type="ChEBI" id="CHEBI:15361"/>
    </cofactor>
</comment>
<evidence type="ECO:0000313" key="10">
    <source>
        <dbReference type="EMBL" id="MBC5835027.1"/>
    </source>
</evidence>
<keyword evidence="3" id="KW-0068">Autocatalytic cleavage</keyword>
<dbReference type="SUPFAM" id="SSF56276">
    <property type="entry name" value="S-adenosylmethionine decarboxylase"/>
    <property type="match status" value="1"/>
</dbReference>
<evidence type="ECO:0000256" key="8">
    <source>
        <dbReference type="ARBA" id="ARBA00023270"/>
    </source>
</evidence>
<dbReference type="InterPro" id="IPR016067">
    <property type="entry name" value="S-AdoMet_deCO2ase_core"/>
</dbReference>
<dbReference type="PANTHER" id="PTHR33866">
    <property type="entry name" value="S-ADENOSYLMETHIONINE DECARBOXYLASE PROENZYME"/>
    <property type="match status" value="1"/>
</dbReference>
<reference evidence="10 11" key="1">
    <citation type="submission" date="2020-08" db="EMBL/GenBank/DDBJ databases">
        <title>Description of novel Flavobacterium F-408 isolate.</title>
        <authorList>
            <person name="Saticioglu I.B."/>
            <person name="Duman M."/>
            <person name="Altun S."/>
        </authorList>
    </citation>
    <scope>NUCLEOTIDE SEQUENCE [LARGE SCALE GENOMIC DNA]</scope>
    <source>
        <strain evidence="10 11">F-408</strain>
    </source>
</reference>
<evidence type="ECO:0000256" key="9">
    <source>
        <dbReference type="ARBA" id="ARBA00023317"/>
    </source>
</evidence>
<organism evidence="10 11">
    <name type="scientific">Flavobacterium bernardetii</name>
    <dbReference type="NCBI Taxonomy" id="2813823"/>
    <lineage>
        <taxon>Bacteria</taxon>
        <taxon>Pseudomonadati</taxon>
        <taxon>Bacteroidota</taxon>
        <taxon>Flavobacteriia</taxon>
        <taxon>Flavobacteriales</taxon>
        <taxon>Flavobacteriaceae</taxon>
        <taxon>Flavobacterium</taxon>
    </lineage>
</organism>
<keyword evidence="9" id="KW-0670">Pyruvate</keyword>
<dbReference type="Proteomes" id="UP000605990">
    <property type="component" value="Unassembled WGS sequence"/>
</dbReference>
<keyword evidence="4" id="KW-0745">Spermidine biosynthesis</keyword>
<protein>
    <submittedName>
        <fullName evidence="10">S-adenosylmethionine decarboxylase</fullName>
    </submittedName>
</protein>
<evidence type="ECO:0000256" key="3">
    <source>
        <dbReference type="ARBA" id="ARBA00022813"/>
    </source>
</evidence>
<evidence type="ECO:0000256" key="5">
    <source>
        <dbReference type="ARBA" id="ARBA00023115"/>
    </source>
</evidence>
<proteinExistence type="predicted"/>
<keyword evidence="8" id="KW-0704">Schiff base</keyword>
<evidence type="ECO:0000256" key="7">
    <source>
        <dbReference type="ARBA" id="ARBA00023239"/>
    </source>
</evidence>
<dbReference type="EMBL" id="JACRUN010000005">
    <property type="protein sequence ID" value="MBC5835027.1"/>
    <property type="molecule type" value="Genomic_DNA"/>
</dbReference>
<keyword evidence="5" id="KW-0620">Polyamine biosynthesis</keyword>
<comment type="caution">
    <text evidence="10">The sequence shown here is derived from an EMBL/GenBank/DDBJ whole genome shotgun (WGS) entry which is preliminary data.</text>
</comment>
<evidence type="ECO:0000256" key="4">
    <source>
        <dbReference type="ARBA" id="ARBA00023066"/>
    </source>
</evidence>
<dbReference type="RefSeq" id="WP_166129637.1">
    <property type="nucleotide sequence ID" value="NZ_JAANOQ010000006.1"/>
</dbReference>
<keyword evidence="6" id="KW-0865">Zymogen</keyword>
<evidence type="ECO:0000256" key="2">
    <source>
        <dbReference type="ARBA" id="ARBA00022793"/>
    </source>
</evidence>
<keyword evidence="2" id="KW-0210">Decarboxylase</keyword>
<evidence type="ECO:0000256" key="6">
    <source>
        <dbReference type="ARBA" id="ARBA00023145"/>
    </source>
</evidence>
<accession>A0ABR7IZ43</accession>
<gene>
    <name evidence="10" type="ORF">H8R27_09015</name>
</gene>
<dbReference type="Pfam" id="PF02675">
    <property type="entry name" value="AdoMet_dc"/>
    <property type="match status" value="1"/>
</dbReference>
<evidence type="ECO:0000256" key="1">
    <source>
        <dbReference type="ARBA" id="ARBA00001928"/>
    </source>
</evidence>
<evidence type="ECO:0000313" key="11">
    <source>
        <dbReference type="Proteomes" id="UP000605990"/>
    </source>
</evidence>
<dbReference type="PANTHER" id="PTHR33866:SF2">
    <property type="entry name" value="S-ADENOSYLMETHIONINE DECARBOXYLASE PROENZYME"/>
    <property type="match status" value="1"/>
</dbReference>
<dbReference type="InterPro" id="IPR003826">
    <property type="entry name" value="AdoMetDC_fam_prok"/>
</dbReference>
<name>A0ABR7IZ43_9FLAO</name>